<protein>
    <submittedName>
        <fullName evidence="1">Uncharacterized protein</fullName>
    </submittedName>
</protein>
<keyword evidence="2" id="KW-1185">Reference proteome</keyword>
<dbReference type="Proteomes" id="UP000317909">
    <property type="component" value="Chromosome"/>
</dbReference>
<dbReference type="AlphaFoldDB" id="A0A517U2L2"/>
<name>A0A517U2L2_9BACT</name>
<dbReference type="EMBL" id="CP036339">
    <property type="protein sequence ID" value="QDT74850.1"/>
    <property type="molecule type" value="Genomic_DNA"/>
</dbReference>
<proteinExistence type="predicted"/>
<evidence type="ECO:0000313" key="1">
    <source>
        <dbReference type="EMBL" id="QDT74850.1"/>
    </source>
</evidence>
<sequence length="124" mass="14292">MAKCDEGYLCDVCGQDVAELTDSEMYLRYIVGMLDPEVLHTTPERHIRCNPALAQYIVADDFPPVVVEGPFDKRTLDERYVGRRERLLTRGWRRLNEVAGSHTPIIEYPLPEVLNEIRRRSAGF</sequence>
<accession>A0A517U2L2</accession>
<reference evidence="1 2" key="1">
    <citation type="submission" date="2019-02" db="EMBL/GenBank/DDBJ databases">
        <title>Deep-cultivation of Planctomycetes and their phenomic and genomic characterization uncovers novel biology.</title>
        <authorList>
            <person name="Wiegand S."/>
            <person name="Jogler M."/>
            <person name="Boedeker C."/>
            <person name="Pinto D."/>
            <person name="Vollmers J."/>
            <person name="Rivas-Marin E."/>
            <person name="Kohn T."/>
            <person name="Peeters S.H."/>
            <person name="Heuer A."/>
            <person name="Rast P."/>
            <person name="Oberbeckmann S."/>
            <person name="Bunk B."/>
            <person name="Jeske O."/>
            <person name="Meyerdierks A."/>
            <person name="Storesund J.E."/>
            <person name="Kallscheuer N."/>
            <person name="Luecker S."/>
            <person name="Lage O.M."/>
            <person name="Pohl T."/>
            <person name="Merkel B.J."/>
            <person name="Hornburger P."/>
            <person name="Mueller R.-W."/>
            <person name="Bruemmer F."/>
            <person name="Labrenz M."/>
            <person name="Spormann A.M."/>
            <person name="Op den Camp H."/>
            <person name="Overmann J."/>
            <person name="Amann R."/>
            <person name="Jetten M.S.M."/>
            <person name="Mascher T."/>
            <person name="Medema M.H."/>
            <person name="Devos D.P."/>
            <person name="Kaster A.-K."/>
            <person name="Ovreas L."/>
            <person name="Rohde M."/>
            <person name="Galperin M.Y."/>
            <person name="Jogler C."/>
        </authorList>
    </citation>
    <scope>NUCLEOTIDE SEQUENCE [LARGE SCALE GENOMIC DNA]</scope>
    <source>
        <strain evidence="1 2">I41</strain>
    </source>
</reference>
<dbReference type="KEGG" id="llh:I41_40540"/>
<evidence type="ECO:0000313" key="2">
    <source>
        <dbReference type="Proteomes" id="UP000317909"/>
    </source>
</evidence>
<organism evidence="1 2">
    <name type="scientific">Lacipirellula limnantheis</name>
    <dbReference type="NCBI Taxonomy" id="2528024"/>
    <lineage>
        <taxon>Bacteria</taxon>
        <taxon>Pseudomonadati</taxon>
        <taxon>Planctomycetota</taxon>
        <taxon>Planctomycetia</taxon>
        <taxon>Pirellulales</taxon>
        <taxon>Lacipirellulaceae</taxon>
        <taxon>Lacipirellula</taxon>
    </lineage>
</organism>
<dbReference type="RefSeq" id="WP_145434567.1">
    <property type="nucleotide sequence ID" value="NZ_CP036339.1"/>
</dbReference>
<gene>
    <name evidence="1" type="ORF">I41_40540</name>
</gene>
<dbReference type="OrthoDB" id="277094at2"/>